<evidence type="ECO:0008006" key="4">
    <source>
        <dbReference type="Google" id="ProtNLM"/>
    </source>
</evidence>
<reference evidence="3" key="1">
    <citation type="submission" date="2014-12" db="EMBL/GenBank/DDBJ databases">
        <title>Genome Sequence of Valsa Canker Pathogens Uncovers a Specific Adaption of Colonization on Woody Bark.</title>
        <authorList>
            <person name="Yin Z."/>
            <person name="Liu H."/>
            <person name="Gao X."/>
            <person name="Li Z."/>
            <person name="Song N."/>
            <person name="Ke X."/>
            <person name="Dai Q."/>
            <person name="Wu Y."/>
            <person name="Sun Y."/>
            <person name="Xu J.-R."/>
            <person name="Kang Z.K."/>
            <person name="Wang L."/>
            <person name="Huang L."/>
        </authorList>
    </citation>
    <scope>NUCLEOTIDE SEQUENCE [LARGE SCALE GENOMIC DNA]</scope>
    <source>
        <strain evidence="3">SXYL134</strain>
    </source>
</reference>
<dbReference type="STRING" id="694573.A0A194UXG6"/>
<organism evidence="2 3">
    <name type="scientific">Cytospora mali</name>
    <name type="common">Apple Valsa canker fungus</name>
    <name type="synonym">Valsa mali</name>
    <dbReference type="NCBI Taxonomy" id="578113"/>
    <lineage>
        <taxon>Eukaryota</taxon>
        <taxon>Fungi</taxon>
        <taxon>Dikarya</taxon>
        <taxon>Ascomycota</taxon>
        <taxon>Pezizomycotina</taxon>
        <taxon>Sordariomycetes</taxon>
        <taxon>Sordariomycetidae</taxon>
        <taxon>Diaporthales</taxon>
        <taxon>Cytosporaceae</taxon>
        <taxon>Cytospora</taxon>
    </lineage>
</organism>
<proteinExistence type="inferred from homology"/>
<keyword evidence="3" id="KW-1185">Reference proteome</keyword>
<protein>
    <recommendedName>
        <fullName evidence="4">Hydantoin racemase</fullName>
    </recommendedName>
</protein>
<accession>A0A194UXG6</accession>
<dbReference type="Gene3D" id="3.40.50.12500">
    <property type="match status" value="1"/>
</dbReference>
<evidence type="ECO:0000256" key="1">
    <source>
        <dbReference type="ARBA" id="ARBA00038414"/>
    </source>
</evidence>
<dbReference type="AlphaFoldDB" id="A0A194UXG6"/>
<gene>
    <name evidence="2" type="ORF">VP1G_03696</name>
</gene>
<evidence type="ECO:0000313" key="2">
    <source>
        <dbReference type="EMBL" id="KUI56343.1"/>
    </source>
</evidence>
<dbReference type="Proteomes" id="UP000078576">
    <property type="component" value="Unassembled WGS sequence"/>
</dbReference>
<dbReference type="GO" id="GO:0047661">
    <property type="term" value="F:amino-acid racemase activity"/>
    <property type="evidence" value="ECO:0007669"/>
    <property type="project" value="InterPro"/>
</dbReference>
<sequence>MTSPLPSVTGTSTRPISILLINPNSTPSMTEGCLRSIANTLPPHVTVHGFTAPKTAPSAIEGRADAVLSAADCFRALHPILNDPSQPQPFDAFLVACFSAHPLIPMLREEYPQPCIGIMEASLYASRMCGERLSVITTGQRSRFLHEDSIKTTYGLGDFSVGCEAADVAVLELESKPKEEVYAGLVSAARRLVDRGADSICLGCAGMTEMQEVCQEAVGMKEREVMVIDGVAMGVQFLVGLVREGLGTAKRGTYRSAAAGRERRGQVRI</sequence>
<dbReference type="Pfam" id="PF01177">
    <property type="entry name" value="Asp_Glu_race"/>
    <property type="match status" value="1"/>
</dbReference>
<dbReference type="PANTHER" id="PTHR28047:SF6">
    <property type="entry name" value="CN HYDROLASE DOMAIN-CONTAINING PROTEIN"/>
    <property type="match status" value="1"/>
</dbReference>
<dbReference type="PANTHER" id="PTHR28047">
    <property type="entry name" value="PROTEIN DCG1"/>
    <property type="match status" value="1"/>
</dbReference>
<dbReference type="InterPro" id="IPR015942">
    <property type="entry name" value="Asp/Glu/hydantoin_racemase"/>
</dbReference>
<name>A0A194UXG6_CYTMA</name>
<dbReference type="FunFam" id="3.40.50.12500:FF:000001">
    <property type="entry name" value="Putative hydantoin racemase"/>
    <property type="match status" value="1"/>
</dbReference>
<dbReference type="EMBL" id="KN714688">
    <property type="protein sequence ID" value="KUI56343.1"/>
    <property type="molecule type" value="Genomic_DNA"/>
</dbReference>
<dbReference type="InterPro" id="IPR053714">
    <property type="entry name" value="Iso_Racemase_Enz_sf"/>
</dbReference>
<dbReference type="OrthoDB" id="412018at2759"/>
<dbReference type="InterPro" id="IPR052186">
    <property type="entry name" value="Hydantoin_racemase-like"/>
</dbReference>
<evidence type="ECO:0000313" key="3">
    <source>
        <dbReference type="Proteomes" id="UP000078576"/>
    </source>
</evidence>
<comment type="similarity">
    <text evidence="1">Belongs to the HyuE racemase family.</text>
</comment>